<dbReference type="PANTHER" id="PTHR21666">
    <property type="entry name" value="PEPTIDASE-RELATED"/>
    <property type="match status" value="1"/>
</dbReference>
<evidence type="ECO:0000313" key="5">
    <source>
        <dbReference type="EMBL" id="KHS42488.1"/>
    </source>
</evidence>
<organism evidence="5 6">
    <name type="scientific">Novosphingobium subterraneum</name>
    <dbReference type="NCBI Taxonomy" id="48936"/>
    <lineage>
        <taxon>Bacteria</taxon>
        <taxon>Pseudomonadati</taxon>
        <taxon>Pseudomonadota</taxon>
        <taxon>Alphaproteobacteria</taxon>
        <taxon>Sphingomonadales</taxon>
        <taxon>Sphingomonadaceae</taxon>
        <taxon>Novosphingobium</taxon>
    </lineage>
</organism>
<keyword evidence="6" id="KW-1185">Reference proteome</keyword>
<keyword evidence="2" id="KW-0472">Membrane</keyword>
<evidence type="ECO:0000259" key="3">
    <source>
        <dbReference type="Pfam" id="PF01551"/>
    </source>
</evidence>
<evidence type="ECO:0000256" key="1">
    <source>
        <dbReference type="ARBA" id="ARBA00022729"/>
    </source>
</evidence>
<dbReference type="PATRIC" id="fig|48936.3.peg.4200"/>
<dbReference type="Gene3D" id="2.70.70.10">
    <property type="entry name" value="Glucose Permease (Domain IIA)"/>
    <property type="match status" value="1"/>
</dbReference>
<gene>
    <name evidence="5" type="ORF">NJ75_04172</name>
</gene>
<keyword evidence="2" id="KW-0812">Transmembrane</keyword>
<sequence length="395" mass="42754">MPSIKPARFAAAPAVANAVARVRSWFPEREFFMRSQGQVRFIRISSRLQMTIAGGIAAAVLLWLVVMAVTLFSQFTAARDHAALLEREAAVASAESRVAKYRGGLEGVADDLDRRQDFIEKAIEGTIGELPRDLPQGTVSDSSGEAQKTVRKISMELPEAKRLAEIEARQLAFIERLTRYADARSAQAETAIRRVGLNPAMLRAASREGQGGPLIRLFTENDQSVDPRFARLGASLERMAALEKGLRRIPNTLPASLEFISSGFGYRSDPFTGGAAFHAGLDFRGPVGAPIYAAAAGTVSFVGQKQGYGNVVEVSHGNGLMTRYAHMSRTAARIGQKVDAGAEIGKIGNTGRSTGPHLHFEVRINDRPVNPRPFLEANRHVQEIRAGSAAHNIGE</sequence>
<feature type="domain" description="M23ase beta-sheet core" evidence="3">
    <location>
        <begin position="277"/>
        <end position="371"/>
    </location>
</feature>
<dbReference type="InterPro" id="IPR016047">
    <property type="entry name" value="M23ase_b-sheet_dom"/>
</dbReference>
<evidence type="ECO:0000259" key="4">
    <source>
        <dbReference type="Pfam" id="PF19353"/>
    </source>
</evidence>
<reference evidence="5 6" key="1">
    <citation type="submission" date="2014-10" db="EMBL/GenBank/DDBJ databases">
        <title>Draft genome sequence of Novosphingobium subterraneum DSM 12447.</title>
        <authorList>
            <person name="Gan H.M."/>
            <person name="Gan H.Y."/>
            <person name="Savka M.A."/>
        </authorList>
    </citation>
    <scope>NUCLEOTIDE SEQUENCE [LARGE SCALE GENOMIC DNA]</scope>
    <source>
        <strain evidence="5 6">DSM 12447</strain>
    </source>
</reference>
<evidence type="ECO:0000256" key="2">
    <source>
        <dbReference type="SAM" id="Phobius"/>
    </source>
</evidence>
<dbReference type="InterPro" id="IPR050570">
    <property type="entry name" value="Cell_wall_metabolism_enzyme"/>
</dbReference>
<dbReference type="STRING" id="48936.NJ75_04172"/>
<dbReference type="GO" id="GO:0004222">
    <property type="term" value="F:metalloendopeptidase activity"/>
    <property type="evidence" value="ECO:0007669"/>
    <property type="project" value="TreeGrafter"/>
</dbReference>
<dbReference type="AlphaFoldDB" id="A0A0B8Z8H9"/>
<dbReference type="InterPro" id="IPR011055">
    <property type="entry name" value="Dup_hybrid_motif"/>
</dbReference>
<comment type="caution">
    <text evidence="5">The sequence shown here is derived from an EMBL/GenBank/DDBJ whole genome shotgun (WGS) entry which is preliminary data.</text>
</comment>
<dbReference type="Pfam" id="PF01551">
    <property type="entry name" value="Peptidase_M23"/>
    <property type="match status" value="1"/>
</dbReference>
<dbReference type="SUPFAM" id="SSF51261">
    <property type="entry name" value="Duplicated hybrid motif"/>
    <property type="match status" value="1"/>
</dbReference>
<feature type="transmembrane region" description="Helical" evidence="2">
    <location>
        <begin position="50"/>
        <end position="72"/>
    </location>
</feature>
<name>A0A0B8Z8H9_9SPHN</name>
<dbReference type="Pfam" id="PF19353">
    <property type="entry name" value="DUF5930"/>
    <property type="match status" value="1"/>
</dbReference>
<dbReference type="Proteomes" id="UP000031338">
    <property type="component" value="Unassembled WGS sequence"/>
</dbReference>
<proteinExistence type="predicted"/>
<evidence type="ECO:0000313" key="6">
    <source>
        <dbReference type="Proteomes" id="UP000031338"/>
    </source>
</evidence>
<feature type="domain" description="DUF5930" evidence="4">
    <location>
        <begin position="20"/>
        <end position="77"/>
    </location>
</feature>
<dbReference type="FunFam" id="2.70.70.10:FF:000006">
    <property type="entry name" value="M23 family peptidase"/>
    <property type="match status" value="1"/>
</dbReference>
<dbReference type="PANTHER" id="PTHR21666:SF289">
    <property type="entry name" value="L-ALA--D-GLU ENDOPEPTIDASE"/>
    <property type="match status" value="1"/>
</dbReference>
<dbReference type="EMBL" id="JRVC01000029">
    <property type="protein sequence ID" value="KHS42488.1"/>
    <property type="molecule type" value="Genomic_DNA"/>
</dbReference>
<keyword evidence="2" id="KW-1133">Transmembrane helix</keyword>
<accession>A0A0B8Z8H9</accession>
<keyword evidence="1" id="KW-0732">Signal</keyword>
<protein>
    <submittedName>
        <fullName evidence="5">Peptidase M23B</fullName>
    </submittedName>
</protein>
<dbReference type="CDD" id="cd12797">
    <property type="entry name" value="M23_peptidase"/>
    <property type="match status" value="1"/>
</dbReference>
<dbReference type="InterPro" id="IPR045974">
    <property type="entry name" value="DUF5930"/>
</dbReference>